<evidence type="ECO:0000256" key="5">
    <source>
        <dbReference type="SAM" id="MobiDB-lite"/>
    </source>
</evidence>
<dbReference type="SMART" id="SM00252">
    <property type="entry name" value="SH2"/>
    <property type="match status" value="1"/>
</dbReference>
<gene>
    <name evidence="7" type="primary">Tns4</name>
    <name evidence="7" type="ORF">ALELAT_R08742</name>
</gene>
<dbReference type="Pfam" id="PF00017">
    <property type="entry name" value="SH2"/>
    <property type="match status" value="1"/>
</dbReference>
<dbReference type="AlphaFoldDB" id="A0A7L0W2C7"/>
<feature type="domain" description="SH2" evidence="6">
    <location>
        <begin position="404"/>
        <end position="505"/>
    </location>
</feature>
<dbReference type="InterPro" id="IPR013625">
    <property type="entry name" value="PTB"/>
</dbReference>
<comment type="similarity">
    <text evidence="2">Belongs to the PTEN phosphatase protein family.</text>
</comment>
<feature type="non-terminal residue" evidence="7">
    <location>
        <position position="1"/>
    </location>
</feature>
<comment type="subcellular location">
    <subcellularLocation>
        <location evidence="1">Cell junction</location>
        <location evidence="1">Focal adhesion</location>
    </subcellularLocation>
</comment>
<dbReference type="Gene3D" id="2.30.29.30">
    <property type="entry name" value="Pleckstrin-homology domain (PH domain)/Phosphotyrosine-binding domain (PTB)"/>
    <property type="match status" value="1"/>
</dbReference>
<dbReference type="Proteomes" id="UP000562322">
    <property type="component" value="Unassembled WGS sequence"/>
</dbReference>
<proteinExistence type="inferred from homology"/>
<dbReference type="CDD" id="cd01213">
    <property type="entry name" value="PTB_tensin"/>
    <property type="match status" value="1"/>
</dbReference>
<evidence type="ECO:0000256" key="2">
    <source>
        <dbReference type="ARBA" id="ARBA00007881"/>
    </source>
</evidence>
<dbReference type="InterPro" id="IPR051484">
    <property type="entry name" value="Tensin_PTEN_phosphatase"/>
</dbReference>
<protein>
    <submittedName>
        <fullName evidence="7">TENS4 protein</fullName>
    </submittedName>
</protein>
<evidence type="ECO:0000313" key="8">
    <source>
        <dbReference type="Proteomes" id="UP000562322"/>
    </source>
</evidence>
<dbReference type="PANTHER" id="PTHR45734">
    <property type="entry name" value="TENSIN"/>
    <property type="match status" value="1"/>
</dbReference>
<organism evidence="7 8">
    <name type="scientific">Alectura lathami</name>
    <name type="common">Australian brush turkey</name>
    <dbReference type="NCBI Taxonomy" id="81907"/>
    <lineage>
        <taxon>Eukaryota</taxon>
        <taxon>Metazoa</taxon>
        <taxon>Chordata</taxon>
        <taxon>Craniata</taxon>
        <taxon>Vertebrata</taxon>
        <taxon>Euteleostomi</taxon>
        <taxon>Archelosauria</taxon>
        <taxon>Archosauria</taxon>
        <taxon>Dinosauria</taxon>
        <taxon>Saurischia</taxon>
        <taxon>Theropoda</taxon>
        <taxon>Coelurosauria</taxon>
        <taxon>Aves</taxon>
        <taxon>Neognathae</taxon>
        <taxon>Galloanserae</taxon>
        <taxon>Galliformes</taxon>
        <taxon>Megapodiidae</taxon>
        <taxon>Alectura</taxon>
    </lineage>
</organism>
<reference evidence="7 8" key="1">
    <citation type="submission" date="2019-09" db="EMBL/GenBank/DDBJ databases">
        <title>Bird 10,000 Genomes (B10K) Project - Family phase.</title>
        <authorList>
            <person name="Zhang G."/>
        </authorList>
    </citation>
    <scope>NUCLEOTIDE SEQUENCE [LARGE SCALE GENOMIC DNA]</scope>
    <source>
        <strain evidence="7">B10K-DU-001-39</strain>
        <tissue evidence="7">Muscle</tissue>
    </source>
</reference>
<evidence type="ECO:0000313" key="7">
    <source>
        <dbReference type="EMBL" id="NXL85317.1"/>
    </source>
</evidence>
<feature type="non-terminal residue" evidence="7">
    <location>
        <position position="659"/>
    </location>
</feature>
<evidence type="ECO:0000259" key="6">
    <source>
        <dbReference type="PROSITE" id="PS50001"/>
    </source>
</evidence>
<dbReference type="GO" id="GO:0005925">
    <property type="term" value="C:focal adhesion"/>
    <property type="evidence" value="ECO:0007669"/>
    <property type="project" value="UniProtKB-SubCell"/>
</dbReference>
<dbReference type="Pfam" id="PF08416">
    <property type="entry name" value="PTB"/>
    <property type="match status" value="1"/>
</dbReference>
<evidence type="ECO:0000256" key="3">
    <source>
        <dbReference type="ARBA" id="ARBA00022999"/>
    </source>
</evidence>
<keyword evidence="8" id="KW-1185">Reference proteome</keyword>
<accession>A0A7L0W2C7</accession>
<dbReference type="InterPro" id="IPR011993">
    <property type="entry name" value="PH-like_dom_sf"/>
</dbReference>
<keyword evidence="3 4" id="KW-0727">SH2 domain</keyword>
<feature type="region of interest" description="Disordered" evidence="5">
    <location>
        <begin position="258"/>
        <end position="316"/>
    </location>
</feature>
<dbReference type="SMART" id="SM00462">
    <property type="entry name" value="PTB"/>
    <property type="match status" value="1"/>
</dbReference>
<dbReference type="Gene3D" id="3.30.505.10">
    <property type="entry name" value="SH2 domain"/>
    <property type="match status" value="1"/>
</dbReference>
<dbReference type="InterPro" id="IPR036860">
    <property type="entry name" value="SH2_dom_sf"/>
</dbReference>
<comment type="caution">
    <text evidence="7">The sequence shown here is derived from an EMBL/GenBank/DDBJ whole genome shotgun (WGS) entry which is preliminary data.</text>
</comment>
<dbReference type="InterPro" id="IPR000980">
    <property type="entry name" value="SH2"/>
</dbReference>
<dbReference type="InterPro" id="IPR033929">
    <property type="entry name" value="Tensin_PTB"/>
</dbReference>
<feature type="region of interest" description="Disordered" evidence="5">
    <location>
        <begin position="56"/>
        <end position="84"/>
    </location>
</feature>
<evidence type="ECO:0000256" key="4">
    <source>
        <dbReference type="PROSITE-ProRule" id="PRU00191"/>
    </source>
</evidence>
<feature type="compositionally biased region" description="Low complexity" evidence="5">
    <location>
        <begin position="276"/>
        <end position="293"/>
    </location>
</feature>
<dbReference type="EMBL" id="VXAV01002347">
    <property type="protein sequence ID" value="NXL85317.1"/>
    <property type="molecule type" value="Genomic_DNA"/>
</dbReference>
<dbReference type="PANTHER" id="PTHR45734:SF6">
    <property type="entry name" value="TENSIN-4"/>
    <property type="match status" value="1"/>
</dbReference>
<dbReference type="PROSITE" id="PS50001">
    <property type="entry name" value="SH2"/>
    <property type="match status" value="1"/>
</dbReference>
<sequence>MSQVIQSHVLRVGQSVRVPEQEGGQRLPAPCCYYSTDAWAEPGTVGCTEAPLPGRGLQHKASHAQGLQEPSLQQGDAEPDAPLVSPSLDITIESLNQLILEIDPTFQPLACKPGKDAALPAAGTKHDVEAADIKYIEMTPSRAKCTEMLQGSPSPFSRSPQTNGFLPHQGAPRGHYTNDSVVFSSPTQPESTHSAPLGCATSKSIAVPLPCAGQGSISYSTSPGADNMLKPVQVVRAQQRGSGVSLLSMSPGSDTSYVFGSSTHSLHNDDPDAACPSPAGSAGSPQLPSPSLRSRSREALRLGSPQPHAACSIPASLSQKGQASSCPPSILTSDIPVLMVNGCLEQSNEAPRLTVAPPACAKPGPGLSTLNNALSAPALACVPDSPPRAGQPTMKFVMDTSKFWFKPSMSRDRAIQLLQDKEPGTFLVRDSTSYRGSFGLAMKVPGGHAGDDSSDLVRHFLIESSAKGVRLKGASEELYFGSLPAFVYQHAITPLALPCALRIPARDLADGGDSPDGGPELSPLKKFAECNALYLGSVSTETLVGAPAVQKATSCTLELETLPTPTLVRLRASEQGITLTDVQRRVFFRRHYPLAAIRFCGMDPESRMWQKYCKSSRIFGFVAKSQTDSENLCHLFAEHDPVQPALPIIDLVTKLLPAP</sequence>
<dbReference type="InterPro" id="IPR006020">
    <property type="entry name" value="PTB/PI_dom"/>
</dbReference>
<name>A0A7L0W2C7_ALELA</name>
<evidence type="ECO:0000256" key="1">
    <source>
        <dbReference type="ARBA" id="ARBA00004246"/>
    </source>
</evidence>
<dbReference type="OrthoDB" id="6273691at2759"/>
<dbReference type="SUPFAM" id="SSF50729">
    <property type="entry name" value="PH domain-like"/>
    <property type="match status" value="1"/>
</dbReference>
<dbReference type="SUPFAM" id="SSF55550">
    <property type="entry name" value="SH2 domain"/>
    <property type="match status" value="1"/>
</dbReference>